<keyword evidence="3" id="KW-0238">DNA-binding</keyword>
<dbReference type="FunFam" id="1.10.10.10:FF:000001">
    <property type="entry name" value="LysR family transcriptional regulator"/>
    <property type="match status" value="1"/>
</dbReference>
<dbReference type="InterPro" id="IPR036390">
    <property type="entry name" value="WH_DNA-bd_sf"/>
</dbReference>
<dbReference type="RefSeq" id="WP_088153382.1">
    <property type="nucleotide sequence ID" value="NZ_NHON01000050.1"/>
</dbReference>
<comment type="similarity">
    <text evidence="1">Belongs to the LysR transcriptional regulatory family.</text>
</comment>
<protein>
    <submittedName>
        <fullName evidence="6">LysR family transcriptional regulator</fullName>
    </submittedName>
</protein>
<dbReference type="Pfam" id="PF03466">
    <property type="entry name" value="LysR_substrate"/>
    <property type="match status" value="1"/>
</dbReference>
<dbReference type="InterPro" id="IPR000847">
    <property type="entry name" value="LysR_HTH_N"/>
</dbReference>
<dbReference type="InterPro" id="IPR050950">
    <property type="entry name" value="HTH-type_LysR_regulators"/>
</dbReference>
<dbReference type="OrthoDB" id="7840053at2"/>
<name>A0A211ZHM5_9PROT</name>
<organism evidence="6 7">
    <name type="scientific">Inquilinus limosus</name>
    <dbReference type="NCBI Taxonomy" id="171674"/>
    <lineage>
        <taxon>Bacteria</taxon>
        <taxon>Pseudomonadati</taxon>
        <taxon>Pseudomonadota</taxon>
        <taxon>Alphaproteobacteria</taxon>
        <taxon>Rhodospirillales</taxon>
        <taxon>Rhodospirillaceae</taxon>
        <taxon>Inquilinus</taxon>
    </lineage>
</organism>
<dbReference type="PRINTS" id="PR00039">
    <property type="entry name" value="HTHLYSR"/>
</dbReference>
<dbReference type="PROSITE" id="PS50931">
    <property type="entry name" value="HTH_LYSR"/>
    <property type="match status" value="1"/>
</dbReference>
<evidence type="ECO:0000256" key="3">
    <source>
        <dbReference type="ARBA" id="ARBA00023125"/>
    </source>
</evidence>
<dbReference type="InterPro" id="IPR005119">
    <property type="entry name" value="LysR_subst-bd"/>
</dbReference>
<sequence>MRSLSLDQLRTFAEVVRASSFSGAAARLNLTQPAVSLQIRQLEARLGVRLVERVGKRATPTAAGRDLLVHAGRIEAEVAAAVEAMAEHAGGALGRVRLGTGATACIYLLPPVLRALRRRLPSLEIVVSTGNAVDVLRLVEENALDLGLVALPASGRAFAVTPLMEEAFVAVAPAETDDLPPAVTPAALAGRPVVLYEPGGQTRRIVDDWFARAGISLKPVMELGSVEAIKELVGAGLGCAILPAMSVQQAPGLAVHPLSPQLTRQLGLVLRRDKPLTRGLRETIAALRQATLGQATLGQGALDR</sequence>
<dbReference type="GO" id="GO:0003700">
    <property type="term" value="F:DNA-binding transcription factor activity"/>
    <property type="evidence" value="ECO:0007669"/>
    <property type="project" value="InterPro"/>
</dbReference>
<dbReference type="SUPFAM" id="SSF53850">
    <property type="entry name" value="Periplasmic binding protein-like II"/>
    <property type="match status" value="1"/>
</dbReference>
<dbReference type="Gene3D" id="3.40.190.290">
    <property type="match status" value="1"/>
</dbReference>
<dbReference type="PANTHER" id="PTHR30419">
    <property type="entry name" value="HTH-TYPE TRANSCRIPTIONAL REGULATOR YBHD"/>
    <property type="match status" value="1"/>
</dbReference>
<dbReference type="AlphaFoldDB" id="A0A211ZHM5"/>
<dbReference type="CDD" id="cd05466">
    <property type="entry name" value="PBP2_LTTR_substrate"/>
    <property type="match status" value="1"/>
</dbReference>
<keyword evidence="4" id="KW-0804">Transcription</keyword>
<dbReference type="InterPro" id="IPR036388">
    <property type="entry name" value="WH-like_DNA-bd_sf"/>
</dbReference>
<dbReference type="STRING" id="1122125.GCA_000423185_00339"/>
<comment type="caution">
    <text evidence="6">The sequence shown here is derived from an EMBL/GenBank/DDBJ whole genome shotgun (WGS) entry which is preliminary data.</text>
</comment>
<feature type="domain" description="HTH lysR-type" evidence="5">
    <location>
        <begin position="4"/>
        <end position="61"/>
    </location>
</feature>
<dbReference type="GO" id="GO:0003677">
    <property type="term" value="F:DNA binding"/>
    <property type="evidence" value="ECO:0007669"/>
    <property type="project" value="UniProtKB-KW"/>
</dbReference>
<accession>A0A211ZHM5</accession>
<evidence type="ECO:0000256" key="2">
    <source>
        <dbReference type="ARBA" id="ARBA00023015"/>
    </source>
</evidence>
<dbReference type="SUPFAM" id="SSF46785">
    <property type="entry name" value="Winged helix' DNA-binding domain"/>
    <property type="match status" value="1"/>
</dbReference>
<dbReference type="GO" id="GO:0005829">
    <property type="term" value="C:cytosol"/>
    <property type="evidence" value="ECO:0007669"/>
    <property type="project" value="TreeGrafter"/>
</dbReference>
<dbReference type="Pfam" id="PF00126">
    <property type="entry name" value="HTH_1"/>
    <property type="match status" value="1"/>
</dbReference>
<evidence type="ECO:0000259" key="5">
    <source>
        <dbReference type="PROSITE" id="PS50931"/>
    </source>
</evidence>
<dbReference type="Proteomes" id="UP000196655">
    <property type="component" value="Unassembled WGS sequence"/>
</dbReference>
<reference evidence="7" key="1">
    <citation type="submission" date="2017-05" db="EMBL/GenBank/DDBJ databases">
        <authorList>
            <person name="Macchi M."/>
            <person name="Festa S."/>
            <person name="Coppotelli B.M."/>
            <person name="Morelli I.S."/>
        </authorList>
    </citation>
    <scope>NUCLEOTIDE SEQUENCE [LARGE SCALE GENOMIC DNA]</scope>
    <source>
        <strain evidence="7">I</strain>
    </source>
</reference>
<keyword evidence="7" id="KW-1185">Reference proteome</keyword>
<gene>
    <name evidence="6" type="ORF">BWR60_23095</name>
</gene>
<keyword evidence="2" id="KW-0805">Transcription regulation</keyword>
<evidence type="ECO:0000313" key="6">
    <source>
        <dbReference type="EMBL" id="OWJ64778.1"/>
    </source>
</evidence>
<dbReference type="EMBL" id="NHON01000050">
    <property type="protein sequence ID" value="OWJ64778.1"/>
    <property type="molecule type" value="Genomic_DNA"/>
</dbReference>
<evidence type="ECO:0000313" key="7">
    <source>
        <dbReference type="Proteomes" id="UP000196655"/>
    </source>
</evidence>
<proteinExistence type="inferred from homology"/>
<evidence type="ECO:0000256" key="4">
    <source>
        <dbReference type="ARBA" id="ARBA00023163"/>
    </source>
</evidence>
<evidence type="ECO:0000256" key="1">
    <source>
        <dbReference type="ARBA" id="ARBA00009437"/>
    </source>
</evidence>
<dbReference type="Gene3D" id="1.10.10.10">
    <property type="entry name" value="Winged helix-like DNA-binding domain superfamily/Winged helix DNA-binding domain"/>
    <property type="match status" value="1"/>
</dbReference>